<dbReference type="EMBL" id="VFOS01000001">
    <property type="protein sequence ID" value="TQL64970.1"/>
    <property type="molecule type" value="Genomic_DNA"/>
</dbReference>
<organism evidence="14 15">
    <name type="scientific">Rarobacter faecitabidus</name>
    <dbReference type="NCBI Taxonomy" id="13243"/>
    <lineage>
        <taxon>Bacteria</taxon>
        <taxon>Bacillati</taxon>
        <taxon>Actinomycetota</taxon>
        <taxon>Actinomycetes</taxon>
        <taxon>Micrococcales</taxon>
        <taxon>Rarobacteraceae</taxon>
        <taxon>Rarobacter</taxon>
    </lineage>
</organism>
<sequence>MSPRHSRLGNLRPLDWVPSIKLKLGALVIGSVTGAAFVTWLGLRFQLGPTRTFPIAMAVAILLTLILARGMTSPLRQMRDSARAMAAGDYSQRVRASSRDEVGQLAIAFNAMATELAQADRGRRDLIANVAHEIRTPIAALRAELENIVDGVSEPTPAALEGSLRQTERLTRLVTYLLDLSRLDAGASSLDIETIDVESFLADCVNSVFATASQADVRLRVEVTPSGLTIDADRDRLEQVFINLLDNAIRHTPDGSAVTLSARDVDGGVVIDVIDEGPGIAVQDRERIFARFVRGEAAPAGSATARNPLRAAQSQPNGSGLSSGTGIGLSIVRWAVELHGGSVRVVDSTRGSVMRVTLPRSTSEK</sequence>
<evidence type="ECO:0000256" key="6">
    <source>
        <dbReference type="ARBA" id="ARBA00022692"/>
    </source>
</evidence>
<dbReference type="SMART" id="SM00304">
    <property type="entry name" value="HAMP"/>
    <property type="match status" value="1"/>
</dbReference>
<feature type="region of interest" description="Disordered" evidence="10">
    <location>
        <begin position="303"/>
        <end position="322"/>
    </location>
</feature>
<evidence type="ECO:0000256" key="1">
    <source>
        <dbReference type="ARBA" id="ARBA00000085"/>
    </source>
</evidence>
<evidence type="ECO:0000256" key="10">
    <source>
        <dbReference type="SAM" id="MobiDB-lite"/>
    </source>
</evidence>
<gene>
    <name evidence="14" type="ORF">FB461_1503</name>
</gene>
<dbReference type="Pfam" id="PF00672">
    <property type="entry name" value="HAMP"/>
    <property type="match status" value="1"/>
</dbReference>
<feature type="transmembrane region" description="Helical" evidence="11">
    <location>
        <begin position="53"/>
        <end position="71"/>
    </location>
</feature>
<dbReference type="PROSITE" id="PS50109">
    <property type="entry name" value="HIS_KIN"/>
    <property type="match status" value="1"/>
</dbReference>
<dbReference type="PANTHER" id="PTHR43711">
    <property type="entry name" value="TWO-COMPONENT HISTIDINE KINASE"/>
    <property type="match status" value="1"/>
</dbReference>
<dbReference type="PANTHER" id="PTHR43711:SF32">
    <property type="entry name" value="SENSOR-TYPE HISTIDINE KINASE PRRB"/>
    <property type="match status" value="1"/>
</dbReference>
<evidence type="ECO:0000256" key="7">
    <source>
        <dbReference type="ARBA" id="ARBA00022777"/>
    </source>
</evidence>
<keyword evidence="5" id="KW-0808">Transferase</keyword>
<dbReference type="PRINTS" id="PR00344">
    <property type="entry name" value="BCTRLSENSOR"/>
</dbReference>
<dbReference type="GO" id="GO:0000155">
    <property type="term" value="F:phosphorelay sensor kinase activity"/>
    <property type="evidence" value="ECO:0007669"/>
    <property type="project" value="InterPro"/>
</dbReference>
<feature type="domain" description="HAMP" evidence="13">
    <location>
        <begin position="69"/>
        <end position="121"/>
    </location>
</feature>
<keyword evidence="11" id="KW-0472">Membrane</keyword>
<dbReference type="SMART" id="SM00388">
    <property type="entry name" value="HisKA"/>
    <property type="match status" value="1"/>
</dbReference>
<keyword evidence="15" id="KW-1185">Reference proteome</keyword>
<comment type="caution">
    <text evidence="14">The sequence shown here is derived from an EMBL/GenBank/DDBJ whole genome shotgun (WGS) entry which is preliminary data.</text>
</comment>
<evidence type="ECO:0000313" key="15">
    <source>
        <dbReference type="Proteomes" id="UP000315389"/>
    </source>
</evidence>
<dbReference type="InterPro" id="IPR036097">
    <property type="entry name" value="HisK_dim/P_sf"/>
</dbReference>
<evidence type="ECO:0000256" key="4">
    <source>
        <dbReference type="ARBA" id="ARBA00022553"/>
    </source>
</evidence>
<feature type="transmembrane region" description="Helical" evidence="11">
    <location>
        <begin position="20"/>
        <end position="41"/>
    </location>
</feature>
<dbReference type="CDD" id="cd00075">
    <property type="entry name" value="HATPase"/>
    <property type="match status" value="1"/>
</dbReference>
<comment type="catalytic activity">
    <reaction evidence="1">
        <text>ATP + protein L-histidine = ADP + protein N-phospho-L-histidine.</text>
        <dbReference type="EC" id="2.7.13.3"/>
    </reaction>
</comment>
<dbReference type="GO" id="GO:0005886">
    <property type="term" value="C:plasma membrane"/>
    <property type="evidence" value="ECO:0007669"/>
    <property type="project" value="UniProtKB-SubCell"/>
</dbReference>
<dbReference type="Pfam" id="PF02518">
    <property type="entry name" value="HATPase_c"/>
    <property type="match status" value="1"/>
</dbReference>
<dbReference type="Gene3D" id="1.10.287.130">
    <property type="match status" value="1"/>
</dbReference>
<dbReference type="InterPro" id="IPR003660">
    <property type="entry name" value="HAMP_dom"/>
</dbReference>
<dbReference type="InterPro" id="IPR004358">
    <property type="entry name" value="Sig_transdc_His_kin-like_C"/>
</dbReference>
<dbReference type="InterPro" id="IPR050736">
    <property type="entry name" value="Sensor_HK_Regulatory"/>
</dbReference>
<dbReference type="InterPro" id="IPR005467">
    <property type="entry name" value="His_kinase_dom"/>
</dbReference>
<reference evidence="14 15" key="1">
    <citation type="submission" date="2019-06" db="EMBL/GenBank/DDBJ databases">
        <title>Sequencing the genomes of 1000 actinobacteria strains.</title>
        <authorList>
            <person name="Klenk H.-P."/>
        </authorList>
    </citation>
    <scope>NUCLEOTIDE SEQUENCE [LARGE SCALE GENOMIC DNA]</scope>
    <source>
        <strain evidence="14 15">DSM 4813</strain>
    </source>
</reference>
<evidence type="ECO:0000256" key="3">
    <source>
        <dbReference type="ARBA" id="ARBA00012438"/>
    </source>
</evidence>
<accession>A0A542ZXN2</accession>
<dbReference type="CDD" id="cd00082">
    <property type="entry name" value="HisKA"/>
    <property type="match status" value="1"/>
</dbReference>
<keyword evidence="7 14" id="KW-0418">Kinase</keyword>
<dbReference type="InterPro" id="IPR003661">
    <property type="entry name" value="HisK_dim/P_dom"/>
</dbReference>
<evidence type="ECO:0000259" key="12">
    <source>
        <dbReference type="PROSITE" id="PS50109"/>
    </source>
</evidence>
<evidence type="ECO:0000256" key="5">
    <source>
        <dbReference type="ARBA" id="ARBA00022679"/>
    </source>
</evidence>
<dbReference type="SUPFAM" id="SSF47384">
    <property type="entry name" value="Homodimeric domain of signal transducing histidine kinase"/>
    <property type="match status" value="1"/>
</dbReference>
<evidence type="ECO:0000313" key="14">
    <source>
        <dbReference type="EMBL" id="TQL64970.1"/>
    </source>
</evidence>
<dbReference type="AlphaFoldDB" id="A0A542ZXN2"/>
<dbReference type="InterPro" id="IPR036890">
    <property type="entry name" value="HATPase_C_sf"/>
</dbReference>
<evidence type="ECO:0000256" key="8">
    <source>
        <dbReference type="ARBA" id="ARBA00022989"/>
    </source>
</evidence>
<dbReference type="InterPro" id="IPR003594">
    <property type="entry name" value="HATPase_dom"/>
</dbReference>
<evidence type="ECO:0000256" key="2">
    <source>
        <dbReference type="ARBA" id="ARBA00004236"/>
    </source>
</evidence>
<dbReference type="SUPFAM" id="SSF55874">
    <property type="entry name" value="ATPase domain of HSP90 chaperone/DNA topoisomerase II/histidine kinase"/>
    <property type="match status" value="1"/>
</dbReference>
<dbReference type="PROSITE" id="PS50885">
    <property type="entry name" value="HAMP"/>
    <property type="match status" value="1"/>
</dbReference>
<dbReference type="Gene3D" id="3.30.565.10">
    <property type="entry name" value="Histidine kinase-like ATPase, C-terminal domain"/>
    <property type="match status" value="1"/>
</dbReference>
<dbReference type="Gene3D" id="6.10.340.10">
    <property type="match status" value="1"/>
</dbReference>
<keyword evidence="6 11" id="KW-0812">Transmembrane</keyword>
<dbReference type="CDD" id="cd06225">
    <property type="entry name" value="HAMP"/>
    <property type="match status" value="1"/>
</dbReference>
<dbReference type="SUPFAM" id="SSF158472">
    <property type="entry name" value="HAMP domain-like"/>
    <property type="match status" value="1"/>
</dbReference>
<comment type="subcellular location">
    <subcellularLocation>
        <location evidence="2">Cell membrane</location>
    </subcellularLocation>
</comment>
<dbReference type="SMART" id="SM00387">
    <property type="entry name" value="HATPase_c"/>
    <property type="match status" value="1"/>
</dbReference>
<feature type="domain" description="Histidine kinase" evidence="12">
    <location>
        <begin position="129"/>
        <end position="362"/>
    </location>
</feature>
<evidence type="ECO:0000256" key="9">
    <source>
        <dbReference type="ARBA" id="ARBA00023012"/>
    </source>
</evidence>
<evidence type="ECO:0000259" key="13">
    <source>
        <dbReference type="PROSITE" id="PS50885"/>
    </source>
</evidence>
<dbReference type="OrthoDB" id="9757990at2"/>
<keyword evidence="8 11" id="KW-1133">Transmembrane helix</keyword>
<protein>
    <recommendedName>
        <fullName evidence="3">histidine kinase</fullName>
        <ecNumber evidence="3">2.7.13.3</ecNumber>
    </recommendedName>
</protein>
<dbReference type="EC" id="2.7.13.3" evidence="3"/>
<proteinExistence type="predicted"/>
<keyword evidence="9" id="KW-0902">Two-component regulatory system</keyword>
<dbReference type="Pfam" id="PF00512">
    <property type="entry name" value="HisKA"/>
    <property type="match status" value="1"/>
</dbReference>
<evidence type="ECO:0000256" key="11">
    <source>
        <dbReference type="SAM" id="Phobius"/>
    </source>
</evidence>
<keyword evidence="4" id="KW-0597">Phosphoprotein</keyword>
<name>A0A542ZXN2_RARFA</name>
<dbReference type="Proteomes" id="UP000315389">
    <property type="component" value="Unassembled WGS sequence"/>
</dbReference>